<organism evidence="2 3">
    <name type="scientific">Methylobacterium radiotolerans</name>
    <dbReference type="NCBI Taxonomy" id="31998"/>
    <lineage>
        <taxon>Bacteria</taxon>
        <taxon>Pseudomonadati</taxon>
        <taxon>Pseudomonadota</taxon>
        <taxon>Alphaproteobacteria</taxon>
        <taxon>Hyphomicrobiales</taxon>
        <taxon>Methylobacteriaceae</taxon>
        <taxon>Methylobacterium</taxon>
    </lineage>
</organism>
<reference evidence="2 3" key="1">
    <citation type="submission" date="2024-06" db="EMBL/GenBank/DDBJ databases">
        <title>Genomics of switchgrass bacterial isolates.</title>
        <authorList>
            <person name="Shade A."/>
        </authorList>
    </citation>
    <scope>NUCLEOTIDE SEQUENCE [LARGE SCALE GENOMIC DNA]</scope>
    <source>
        <strain evidence="2 3">PvP084</strain>
    </source>
</reference>
<gene>
    <name evidence="2" type="ORF">ABIC20_001501</name>
</gene>
<name>A0ABV2NCH7_9HYPH</name>
<sequence>MVAPSGTRHADRACTLPVPARGQSTAAFMLSLCLGAITAALRADGGHIRIGHGDRTPGLPGKADWTSRTFSRGATQASEFASRTHSVRPAQGR</sequence>
<proteinExistence type="predicted"/>
<evidence type="ECO:0000256" key="1">
    <source>
        <dbReference type="SAM" id="MobiDB-lite"/>
    </source>
</evidence>
<dbReference type="EMBL" id="JBEPNW010000002">
    <property type="protein sequence ID" value="MET3864192.1"/>
    <property type="molecule type" value="Genomic_DNA"/>
</dbReference>
<comment type="caution">
    <text evidence="2">The sequence shown here is derived from an EMBL/GenBank/DDBJ whole genome shotgun (WGS) entry which is preliminary data.</text>
</comment>
<evidence type="ECO:0000313" key="2">
    <source>
        <dbReference type="EMBL" id="MET3864192.1"/>
    </source>
</evidence>
<feature type="region of interest" description="Disordered" evidence="1">
    <location>
        <begin position="72"/>
        <end position="93"/>
    </location>
</feature>
<protein>
    <submittedName>
        <fullName evidence="2">Uncharacterized protein</fullName>
    </submittedName>
</protein>
<keyword evidence="3" id="KW-1185">Reference proteome</keyword>
<evidence type="ECO:0000313" key="3">
    <source>
        <dbReference type="Proteomes" id="UP001549119"/>
    </source>
</evidence>
<feature type="compositionally biased region" description="Polar residues" evidence="1">
    <location>
        <begin position="72"/>
        <end position="84"/>
    </location>
</feature>
<dbReference type="Proteomes" id="UP001549119">
    <property type="component" value="Unassembled WGS sequence"/>
</dbReference>
<accession>A0ABV2NCH7</accession>